<dbReference type="InterPro" id="IPR053157">
    <property type="entry name" value="Sterol_Uptake_Regulator"/>
</dbReference>
<dbReference type="AlphaFoldDB" id="A0A545VJ01"/>
<dbReference type="Gene3D" id="4.10.240.10">
    <property type="entry name" value="Zn(2)-C6 fungal-type DNA-binding domain"/>
    <property type="match status" value="1"/>
</dbReference>
<feature type="region of interest" description="Disordered" evidence="2">
    <location>
        <begin position="1"/>
        <end position="22"/>
    </location>
</feature>
<evidence type="ECO:0000256" key="1">
    <source>
        <dbReference type="ARBA" id="ARBA00023242"/>
    </source>
</evidence>
<dbReference type="OrthoDB" id="416217at2759"/>
<reference evidence="4 5" key="1">
    <citation type="journal article" date="2019" name="Appl. Microbiol. Biotechnol.">
        <title>Genome sequence of Isaria javanica and comparative genome analysis insights into family S53 peptidase evolution in fungal entomopathogens.</title>
        <authorList>
            <person name="Lin R."/>
            <person name="Zhang X."/>
            <person name="Xin B."/>
            <person name="Zou M."/>
            <person name="Gao Y."/>
            <person name="Qin F."/>
            <person name="Hu Q."/>
            <person name="Xie B."/>
            <person name="Cheng X."/>
        </authorList>
    </citation>
    <scope>NUCLEOTIDE SEQUENCE [LARGE SCALE GENOMIC DNA]</scope>
    <source>
        <strain evidence="4 5">IJ1G</strain>
    </source>
</reference>
<dbReference type="PROSITE" id="PS50048">
    <property type="entry name" value="ZN2_CY6_FUNGAL_2"/>
    <property type="match status" value="1"/>
</dbReference>
<gene>
    <name evidence="4" type="ORF">IF1G_07724</name>
</gene>
<keyword evidence="5" id="KW-1185">Reference proteome</keyword>
<evidence type="ECO:0000256" key="2">
    <source>
        <dbReference type="SAM" id="MobiDB-lite"/>
    </source>
</evidence>
<dbReference type="InterPro" id="IPR036864">
    <property type="entry name" value="Zn2-C6_fun-type_DNA-bd_sf"/>
</dbReference>
<proteinExistence type="predicted"/>
<protein>
    <submittedName>
        <fullName evidence="4">Transcription factor cys6 protein</fullName>
    </submittedName>
</protein>
<dbReference type="InterPro" id="IPR001138">
    <property type="entry name" value="Zn2Cys6_DnaBD"/>
</dbReference>
<dbReference type="SMART" id="SM00066">
    <property type="entry name" value="GAL4"/>
    <property type="match status" value="1"/>
</dbReference>
<dbReference type="Proteomes" id="UP000315783">
    <property type="component" value="Unassembled WGS sequence"/>
</dbReference>
<dbReference type="GO" id="GO:0008270">
    <property type="term" value="F:zinc ion binding"/>
    <property type="evidence" value="ECO:0007669"/>
    <property type="project" value="InterPro"/>
</dbReference>
<dbReference type="Pfam" id="PF00172">
    <property type="entry name" value="Zn_clus"/>
    <property type="match status" value="1"/>
</dbReference>
<dbReference type="EMBL" id="SPUK01000011">
    <property type="protein sequence ID" value="TQV93992.1"/>
    <property type="molecule type" value="Genomic_DNA"/>
</dbReference>
<dbReference type="CDD" id="cd00067">
    <property type="entry name" value="GAL4"/>
    <property type="match status" value="1"/>
</dbReference>
<feature type="domain" description="Zn(2)-C6 fungal-type" evidence="3">
    <location>
        <begin position="31"/>
        <end position="61"/>
    </location>
</feature>
<accession>A0A545VJ01</accession>
<dbReference type="STRING" id="43265.A0A545VJ01"/>
<dbReference type="SUPFAM" id="SSF57701">
    <property type="entry name" value="Zn2/Cys6 DNA-binding domain"/>
    <property type="match status" value="1"/>
</dbReference>
<dbReference type="PRINTS" id="PR00755">
    <property type="entry name" value="AFLATOXINBRP"/>
</dbReference>
<sequence length="464" mass="51159">MAHGPSGAGKEETSKAVVVRQRRTHRKSRLGCANCKLRGVKCDESKPACSRCTSAGLSCTYSAQAPALKPAYEQVFSLEPPTAELKVLPPPKLTMMHVLPSSLPIVGGTGSYVLRQSDKALVSRFVHNTILTFGGGEADANKNRCMMLANAHNYLYHIYIGFAQLQDSHINVVPGSPRPSDGATMARHMYHSATMFKQTLTELLPLGRRASSPSSASSSSSSSISSTERDALWMGAAMLATACFANVDSLDPREVWPLRAPDDAMDLDWLRMNQGKDIVWEVADLGRPDSVFRDFYADMATAHLPSGLSPIRPHALPRAFYALFGVGEPGSAVETNVYHGAVSYLSQIIDDDVTVEAGARLFVFPMEVGAGVKRLLRARDPRAMLLLAYWHAKLVEYPAWWVKFRCIVEGLAIAMHLRREHADMGDLIWLLERPRQALLAHFWKSKLTQVWPQEVIDEAEAPYV</sequence>
<comment type="caution">
    <text evidence="4">The sequence shown here is derived from an EMBL/GenBank/DDBJ whole genome shotgun (WGS) entry which is preliminary data.</text>
</comment>
<name>A0A545VJ01_9HYPO</name>
<organism evidence="4 5">
    <name type="scientific">Cordyceps javanica</name>
    <dbReference type="NCBI Taxonomy" id="43265"/>
    <lineage>
        <taxon>Eukaryota</taxon>
        <taxon>Fungi</taxon>
        <taxon>Dikarya</taxon>
        <taxon>Ascomycota</taxon>
        <taxon>Pezizomycotina</taxon>
        <taxon>Sordariomycetes</taxon>
        <taxon>Hypocreomycetidae</taxon>
        <taxon>Hypocreales</taxon>
        <taxon>Cordycipitaceae</taxon>
        <taxon>Cordyceps</taxon>
    </lineage>
</organism>
<dbReference type="PANTHER" id="PTHR47784:SF9">
    <property type="entry name" value="ZN(II)2CYS6 TRANSCRIPTION FACTOR (EUROFUNG)"/>
    <property type="match status" value="1"/>
</dbReference>
<evidence type="ECO:0000313" key="5">
    <source>
        <dbReference type="Proteomes" id="UP000315783"/>
    </source>
</evidence>
<evidence type="ECO:0000313" key="4">
    <source>
        <dbReference type="EMBL" id="TQV93992.1"/>
    </source>
</evidence>
<keyword evidence="1" id="KW-0539">Nucleus</keyword>
<dbReference type="PANTHER" id="PTHR47784">
    <property type="entry name" value="STEROL UPTAKE CONTROL PROTEIN 2"/>
    <property type="match status" value="1"/>
</dbReference>
<dbReference type="GO" id="GO:0001228">
    <property type="term" value="F:DNA-binding transcription activator activity, RNA polymerase II-specific"/>
    <property type="evidence" value="ECO:0007669"/>
    <property type="project" value="TreeGrafter"/>
</dbReference>
<evidence type="ECO:0000259" key="3">
    <source>
        <dbReference type="PROSITE" id="PS50048"/>
    </source>
</evidence>